<keyword evidence="2" id="KW-1185">Reference proteome</keyword>
<dbReference type="Proteomes" id="UP001472677">
    <property type="component" value="Unassembled WGS sequence"/>
</dbReference>
<organism evidence="1 2">
    <name type="scientific">Hibiscus sabdariffa</name>
    <name type="common">roselle</name>
    <dbReference type="NCBI Taxonomy" id="183260"/>
    <lineage>
        <taxon>Eukaryota</taxon>
        <taxon>Viridiplantae</taxon>
        <taxon>Streptophyta</taxon>
        <taxon>Embryophyta</taxon>
        <taxon>Tracheophyta</taxon>
        <taxon>Spermatophyta</taxon>
        <taxon>Magnoliopsida</taxon>
        <taxon>eudicotyledons</taxon>
        <taxon>Gunneridae</taxon>
        <taxon>Pentapetalae</taxon>
        <taxon>rosids</taxon>
        <taxon>malvids</taxon>
        <taxon>Malvales</taxon>
        <taxon>Malvaceae</taxon>
        <taxon>Malvoideae</taxon>
        <taxon>Hibiscus</taxon>
    </lineage>
</organism>
<dbReference type="EMBL" id="JBBPBM010000004">
    <property type="protein sequence ID" value="KAK8586904.1"/>
    <property type="molecule type" value="Genomic_DNA"/>
</dbReference>
<dbReference type="PANTHER" id="PTHR36039">
    <property type="match status" value="1"/>
</dbReference>
<evidence type="ECO:0000313" key="2">
    <source>
        <dbReference type="Proteomes" id="UP001472677"/>
    </source>
</evidence>
<accession>A0ABR2FS40</accession>
<protein>
    <submittedName>
        <fullName evidence="1">Uncharacterized protein</fullName>
    </submittedName>
</protein>
<name>A0ABR2FS40_9ROSI</name>
<gene>
    <name evidence="1" type="ORF">V6N12_021424</name>
</gene>
<dbReference type="Gene3D" id="3.90.1140.10">
    <property type="entry name" value="Cyclic phosphodiesterase"/>
    <property type="match status" value="1"/>
</dbReference>
<dbReference type="PANTHER" id="PTHR36039:SF2">
    <property type="entry name" value="RNA LIGASE_CYCLIC NUCLEOTIDE PHOSPHODIESTERASE FAMILY PROTEIN"/>
    <property type="match status" value="1"/>
</dbReference>
<evidence type="ECO:0000313" key="1">
    <source>
        <dbReference type="EMBL" id="KAK8586904.1"/>
    </source>
</evidence>
<dbReference type="InterPro" id="IPR009097">
    <property type="entry name" value="Cyclic_Pdiesterase"/>
</dbReference>
<comment type="caution">
    <text evidence="1">The sequence shown here is derived from an EMBL/GenBank/DDBJ whole genome shotgun (WGS) entry which is preliminary data.</text>
</comment>
<sequence>MESVLKPFASKQGPLALSFPSSGAFPNKNNLLFLAPAPTMALLQFQAQLSEAIRKEGIEIAEEFKVESWIPYCPVAQEVSKTRIAESFCVLTELKLPVSGHFSFGLGNTIEIEIWGLHYYTLHLVDVRWWQAKQVAGMPGYSNGQGSSHGSNCSGQPFSHVRASQLPNISSHVPVLAC</sequence>
<dbReference type="SUPFAM" id="SSF55144">
    <property type="entry name" value="LigT-like"/>
    <property type="match status" value="1"/>
</dbReference>
<proteinExistence type="predicted"/>
<reference evidence="1 2" key="1">
    <citation type="journal article" date="2024" name="G3 (Bethesda)">
        <title>Genome assembly of Hibiscus sabdariffa L. provides insights into metabolisms of medicinal natural products.</title>
        <authorList>
            <person name="Kim T."/>
        </authorList>
    </citation>
    <scope>NUCLEOTIDE SEQUENCE [LARGE SCALE GENOMIC DNA]</scope>
    <source>
        <strain evidence="1">TK-2024</strain>
        <tissue evidence="1">Old leaves</tissue>
    </source>
</reference>